<dbReference type="EMBL" id="QXFZ01001374">
    <property type="protein sequence ID" value="KAE9091640.1"/>
    <property type="molecule type" value="Genomic_DNA"/>
</dbReference>
<evidence type="ECO:0000313" key="6">
    <source>
        <dbReference type="Proteomes" id="UP000486351"/>
    </source>
</evidence>
<dbReference type="Proteomes" id="UP000437068">
    <property type="component" value="Unassembled WGS sequence"/>
</dbReference>
<evidence type="ECO:0000313" key="3">
    <source>
        <dbReference type="EMBL" id="KAE9305858.1"/>
    </source>
</evidence>
<proteinExistence type="predicted"/>
<comment type="caution">
    <text evidence="2">The sequence shown here is derived from an EMBL/GenBank/DDBJ whole genome shotgun (WGS) entry which is preliminary data.</text>
</comment>
<dbReference type="Proteomes" id="UP000486351">
    <property type="component" value="Unassembled WGS sequence"/>
</dbReference>
<gene>
    <name evidence="2" type="ORF">PF001_g19761</name>
    <name evidence="1" type="ORF">PF007_g18805</name>
    <name evidence="3" type="ORF">PF008_g21614</name>
</gene>
<evidence type="ECO:0000313" key="1">
    <source>
        <dbReference type="EMBL" id="KAE9091640.1"/>
    </source>
</evidence>
<organism evidence="2 4">
    <name type="scientific">Phytophthora fragariae</name>
    <dbReference type="NCBI Taxonomy" id="53985"/>
    <lineage>
        <taxon>Eukaryota</taxon>
        <taxon>Sar</taxon>
        <taxon>Stramenopiles</taxon>
        <taxon>Oomycota</taxon>
        <taxon>Peronosporomycetes</taxon>
        <taxon>Peronosporales</taxon>
        <taxon>Peronosporaceae</taxon>
        <taxon>Phytophthora</taxon>
    </lineage>
</organism>
<dbReference type="AlphaFoldDB" id="A0A6A4CFA9"/>
<reference evidence="4 5" key="1">
    <citation type="submission" date="2018-08" db="EMBL/GenBank/DDBJ databases">
        <title>Genomic investigation of the strawberry pathogen Phytophthora fragariae indicates pathogenicity is determined by transcriptional variation in three key races.</title>
        <authorList>
            <person name="Adams T.M."/>
            <person name="Armitage A.D."/>
            <person name="Sobczyk M.K."/>
            <person name="Bates H.J."/>
            <person name="Dunwell J.M."/>
            <person name="Nellist C.F."/>
            <person name="Harrison R.J."/>
        </authorList>
    </citation>
    <scope>NUCLEOTIDE SEQUENCE [LARGE SCALE GENOMIC DNA]</scope>
    <source>
        <strain evidence="2 4">A4</strain>
        <strain evidence="1 5">NOV-71</strain>
        <strain evidence="3 6">NOV-77</strain>
    </source>
</reference>
<evidence type="ECO:0000313" key="5">
    <source>
        <dbReference type="Proteomes" id="UP000441208"/>
    </source>
</evidence>
<dbReference type="EMBL" id="QXFY01001957">
    <property type="protein sequence ID" value="KAE9305858.1"/>
    <property type="molecule type" value="Genomic_DNA"/>
</dbReference>
<protein>
    <submittedName>
        <fullName evidence="2">Uncharacterized protein</fullName>
    </submittedName>
</protein>
<name>A0A6A4CFA9_9STRA</name>
<dbReference type="EMBL" id="QXGE01001639">
    <property type="protein sequence ID" value="KAE9290074.1"/>
    <property type="molecule type" value="Genomic_DNA"/>
</dbReference>
<accession>A0A6A4CFA9</accession>
<sequence>MTSQKNKFSVKDMGERNSFWAREYSARDPPR</sequence>
<evidence type="ECO:0000313" key="4">
    <source>
        <dbReference type="Proteomes" id="UP000437068"/>
    </source>
</evidence>
<dbReference type="Proteomes" id="UP000441208">
    <property type="component" value="Unassembled WGS sequence"/>
</dbReference>
<evidence type="ECO:0000313" key="2">
    <source>
        <dbReference type="EMBL" id="KAE9290074.1"/>
    </source>
</evidence>